<gene>
    <name evidence="2" type="ORF">CKY28_17625</name>
</gene>
<accession>A0A2A2SB19</accession>
<keyword evidence="1" id="KW-1133">Transmembrane helix</keyword>
<sequence>MSAFDDLDVRLRPNRRGVIKKFSERITALERLRPWLVAVGVVGAFVAALGRVFEGTSGIVLAITGAVAAALGGGFVAAIDYRKLELGANLTEAEAIAEEAIARGRAVEHERNGIRTDAEALDRKRLALIDANRTMREALEQVLLVPEATLDQAANAMLQAALRFLVASVGFDQDEEWAISIFQVQGEGEDAVLRRIAAARADRLTERLDARSWKRNEGFVGAAWVGRRDVIIEDGDDPRVREDYPIPAERRRDYDDRRYRSMAAIPVRLGPGPQIWGVVAASSDRKGRFRRDPGNRQVQTVDTVRGIARMTALMAAAFERSRR</sequence>
<evidence type="ECO:0000256" key="1">
    <source>
        <dbReference type="SAM" id="Phobius"/>
    </source>
</evidence>
<keyword evidence="1" id="KW-0812">Transmembrane</keyword>
<dbReference type="SUPFAM" id="SSF55781">
    <property type="entry name" value="GAF domain-like"/>
    <property type="match status" value="1"/>
</dbReference>
<dbReference type="Proteomes" id="UP000218151">
    <property type="component" value="Unassembled WGS sequence"/>
</dbReference>
<name>A0A2A2SB19_9SPHN</name>
<evidence type="ECO:0008006" key="4">
    <source>
        <dbReference type="Google" id="ProtNLM"/>
    </source>
</evidence>
<dbReference type="OrthoDB" id="7032749at2"/>
<feature type="transmembrane region" description="Helical" evidence="1">
    <location>
        <begin position="35"/>
        <end position="53"/>
    </location>
</feature>
<dbReference type="EMBL" id="NSLI01000007">
    <property type="protein sequence ID" value="PAX06413.1"/>
    <property type="molecule type" value="Genomic_DNA"/>
</dbReference>
<dbReference type="RefSeq" id="WP_095999704.1">
    <property type="nucleotide sequence ID" value="NZ_NSLI01000007.1"/>
</dbReference>
<dbReference type="InterPro" id="IPR029016">
    <property type="entry name" value="GAF-like_dom_sf"/>
</dbReference>
<comment type="caution">
    <text evidence="2">The sequence shown here is derived from an EMBL/GenBank/DDBJ whole genome shotgun (WGS) entry which is preliminary data.</text>
</comment>
<keyword evidence="1" id="KW-0472">Membrane</keyword>
<organism evidence="2 3">
    <name type="scientific">Sphingomonas lenta</name>
    <dbReference type="NCBI Taxonomy" id="1141887"/>
    <lineage>
        <taxon>Bacteria</taxon>
        <taxon>Pseudomonadati</taxon>
        <taxon>Pseudomonadota</taxon>
        <taxon>Alphaproteobacteria</taxon>
        <taxon>Sphingomonadales</taxon>
        <taxon>Sphingomonadaceae</taxon>
        <taxon>Sphingomonas</taxon>
    </lineage>
</organism>
<reference evidence="3" key="1">
    <citation type="submission" date="2017-09" db="EMBL/GenBank/DDBJ databases">
        <authorList>
            <person name="Feng G."/>
            <person name="Zhu H."/>
        </authorList>
    </citation>
    <scope>NUCLEOTIDE SEQUENCE [LARGE SCALE GENOMIC DNA]</scope>
    <source>
        <strain evidence="3">1PNM-20</strain>
    </source>
</reference>
<feature type="transmembrane region" description="Helical" evidence="1">
    <location>
        <begin position="59"/>
        <end position="79"/>
    </location>
</feature>
<proteinExistence type="predicted"/>
<dbReference type="AlphaFoldDB" id="A0A2A2SB19"/>
<keyword evidence="3" id="KW-1185">Reference proteome</keyword>
<dbReference type="Gene3D" id="3.30.450.40">
    <property type="match status" value="1"/>
</dbReference>
<evidence type="ECO:0000313" key="3">
    <source>
        <dbReference type="Proteomes" id="UP000218151"/>
    </source>
</evidence>
<protein>
    <recommendedName>
        <fullName evidence="4">GAF domain-containing protein</fullName>
    </recommendedName>
</protein>
<evidence type="ECO:0000313" key="2">
    <source>
        <dbReference type="EMBL" id="PAX06413.1"/>
    </source>
</evidence>